<name>A0ABQ9I2S5_9NEOP</name>
<organism evidence="2 3">
    <name type="scientific">Dryococelus australis</name>
    <dbReference type="NCBI Taxonomy" id="614101"/>
    <lineage>
        <taxon>Eukaryota</taxon>
        <taxon>Metazoa</taxon>
        <taxon>Ecdysozoa</taxon>
        <taxon>Arthropoda</taxon>
        <taxon>Hexapoda</taxon>
        <taxon>Insecta</taxon>
        <taxon>Pterygota</taxon>
        <taxon>Neoptera</taxon>
        <taxon>Polyneoptera</taxon>
        <taxon>Phasmatodea</taxon>
        <taxon>Verophasmatodea</taxon>
        <taxon>Anareolatae</taxon>
        <taxon>Phasmatidae</taxon>
        <taxon>Eurycanthinae</taxon>
        <taxon>Dryococelus</taxon>
    </lineage>
</organism>
<protein>
    <submittedName>
        <fullName evidence="2">Uncharacterized protein</fullName>
    </submittedName>
</protein>
<feature type="region of interest" description="Disordered" evidence="1">
    <location>
        <begin position="89"/>
        <end position="115"/>
    </location>
</feature>
<evidence type="ECO:0000256" key="1">
    <source>
        <dbReference type="SAM" id="MobiDB-lite"/>
    </source>
</evidence>
<reference evidence="2 3" key="1">
    <citation type="submission" date="2023-02" db="EMBL/GenBank/DDBJ databases">
        <title>LHISI_Scaffold_Assembly.</title>
        <authorList>
            <person name="Stuart O.P."/>
            <person name="Cleave R."/>
            <person name="Magrath M.J.L."/>
            <person name="Mikheyev A.S."/>
        </authorList>
    </citation>
    <scope>NUCLEOTIDE SEQUENCE [LARGE SCALE GENOMIC DNA]</scope>
    <source>
        <strain evidence="2">Daus_M_001</strain>
        <tissue evidence="2">Leg muscle</tissue>
    </source>
</reference>
<evidence type="ECO:0000313" key="2">
    <source>
        <dbReference type="EMBL" id="KAJ8890922.1"/>
    </source>
</evidence>
<proteinExistence type="predicted"/>
<comment type="caution">
    <text evidence="2">The sequence shown here is derived from an EMBL/GenBank/DDBJ whole genome shotgun (WGS) entry which is preliminary data.</text>
</comment>
<evidence type="ECO:0000313" key="3">
    <source>
        <dbReference type="Proteomes" id="UP001159363"/>
    </source>
</evidence>
<accession>A0ABQ9I2S5</accession>
<gene>
    <name evidence="2" type="ORF">PR048_010431</name>
</gene>
<dbReference type="Proteomes" id="UP001159363">
    <property type="component" value="Chromosome 3"/>
</dbReference>
<dbReference type="EMBL" id="JARBHB010000003">
    <property type="protein sequence ID" value="KAJ8890922.1"/>
    <property type="molecule type" value="Genomic_DNA"/>
</dbReference>
<keyword evidence="3" id="KW-1185">Reference proteome</keyword>
<sequence>MELFRKLGFQGKSPSGVGVERVHGQGHIPLDKRSRVGDAYSRARPDLHPCIQPSTLAAGSALQWMLAYRSYCNLSDIFQTQRAARSLNKPEVSSRGCGVGSAPSSPPWSPQFESSRVGNTADIAKLGEHVQHQARLHAYELVGKIVPCVAGFREEIWHGKMCKAIGRDRDDLRDVVFSVNTRPGIFVRGNLARTMISLAGGVSREFPLSPRPWHSGASPYSPHFTLKYNYCRLVTKVAKHLARNDQGKNALANACKEHNIVYVRSNNLKERHTADTIIADKAANIRKNPYTSTGEKLGA</sequence>